<proteinExistence type="inferred from homology"/>
<keyword evidence="7 10" id="KW-1133">Transmembrane helix</keyword>
<comment type="subcellular location">
    <subcellularLocation>
        <location evidence="1 10">Cell membrane</location>
        <topology evidence="1 10">Single-pass membrane protein</topology>
    </subcellularLocation>
</comment>
<accession>A0ABS7JWU2</accession>
<evidence type="ECO:0000256" key="2">
    <source>
        <dbReference type="ARBA" id="ARBA00022448"/>
    </source>
</evidence>
<keyword evidence="8 10" id="KW-0811">Translocation</keyword>
<evidence type="ECO:0000256" key="8">
    <source>
        <dbReference type="ARBA" id="ARBA00023010"/>
    </source>
</evidence>
<dbReference type="PANTHER" id="PTHR42982">
    <property type="entry name" value="SEC-INDEPENDENT PROTEIN TRANSLOCASE PROTEIN TATA"/>
    <property type="match status" value="1"/>
</dbReference>
<evidence type="ECO:0000256" key="7">
    <source>
        <dbReference type="ARBA" id="ARBA00022989"/>
    </source>
</evidence>
<feature type="transmembrane region" description="Helical" evidence="10">
    <location>
        <begin position="6"/>
        <end position="24"/>
    </location>
</feature>
<dbReference type="EMBL" id="JAIGNU010000002">
    <property type="protein sequence ID" value="MBX7502047.1"/>
    <property type="molecule type" value="Genomic_DNA"/>
</dbReference>
<evidence type="ECO:0000256" key="6">
    <source>
        <dbReference type="ARBA" id="ARBA00022927"/>
    </source>
</evidence>
<gene>
    <name evidence="10 12" type="primary">tatA</name>
    <name evidence="12" type="ORF">K3181_11395</name>
</gene>
<keyword evidence="13" id="KW-1185">Reference proteome</keyword>
<keyword evidence="2 10" id="KW-0813">Transport</keyword>
<reference evidence="12 13" key="1">
    <citation type="submission" date="2021-08" db="EMBL/GenBank/DDBJ databases">
        <title>Comparative Genomics Analysis of the Genus Qipengyuania Reveals Extensive Genetic Diversity and Metabolic Versatility, Including the Description of Fifteen Novel Species.</title>
        <authorList>
            <person name="Liu Y."/>
        </authorList>
    </citation>
    <scope>NUCLEOTIDE SEQUENCE [LARGE SCALE GENOMIC DNA]</scope>
    <source>
        <strain evidence="12 13">YG27</strain>
    </source>
</reference>
<dbReference type="InterPro" id="IPR006312">
    <property type="entry name" value="TatA/E"/>
</dbReference>
<evidence type="ECO:0000256" key="9">
    <source>
        <dbReference type="ARBA" id="ARBA00023136"/>
    </source>
</evidence>
<dbReference type="HAMAP" id="MF_00236">
    <property type="entry name" value="TatA_E"/>
    <property type="match status" value="1"/>
</dbReference>
<dbReference type="Proteomes" id="UP000782554">
    <property type="component" value="Unassembled WGS sequence"/>
</dbReference>
<feature type="region of interest" description="Disordered" evidence="11">
    <location>
        <begin position="38"/>
        <end position="75"/>
    </location>
</feature>
<dbReference type="Pfam" id="PF02416">
    <property type="entry name" value="TatA_B_E"/>
    <property type="match status" value="1"/>
</dbReference>
<feature type="compositionally biased region" description="Polar residues" evidence="11">
    <location>
        <begin position="64"/>
        <end position="75"/>
    </location>
</feature>
<protein>
    <recommendedName>
        <fullName evidence="10">Sec-independent protein translocase protein TatA</fullName>
    </recommendedName>
</protein>
<keyword evidence="5 10" id="KW-0812">Transmembrane</keyword>
<comment type="similarity">
    <text evidence="10">Belongs to the TatA/E family.</text>
</comment>
<evidence type="ECO:0000256" key="5">
    <source>
        <dbReference type="ARBA" id="ARBA00022692"/>
    </source>
</evidence>
<evidence type="ECO:0000256" key="11">
    <source>
        <dbReference type="SAM" id="MobiDB-lite"/>
    </source>
</evidence>
<dbReference type="Gene3D" id="1.20.5.3310">
    <property type="match status" value="1"/>
</dbReference>
<organism evidence="12 13">
    <name type="scientific">Qipengyuania mesophila</name>
    <dbReference type="NCBI Taxonomy" id="2867246"/>
    <lineage>
        <taxon>Bacteria</taxon>
        <taxon>Pseudomonadati</taxon>
        <taxon>Pseudomonadota</taxon>
        <taxon>Alphaproteobacteria</taxon>
        <taxon>Sphingomonadales</taxon>
        <taxon>Erythrobacteraceae</taxon>
        <taxon>Qipengyuania</taxon>
    </lineage>
</organism>
<name>A0ABS7JWU2_9SPHN</name>
<dbReference type="InterPro" id="IPR003369">
    <property type="entry name" value="TatA/B/E"/>
</dbReference>
<keyword evidence="3 10" id="KW-1003">Cell membrane</keyword>
<keyword evidence="9 10" id="KW-0472">Membrane</keyword>
<keyword evidence="4" id="KW-0997">Cell inner membrane</keyword>
<sequence>MSLGPWQLIIIAIVILVLFGRGRISEMMGDFGKGIKSFKQGMNEDDAPAKRISHDAKPADEGLTSDQVKQSTDSK</sequence>
<keyword evidence="6 10" id="KW-0653">Protein transport</keyword>
<dbReference type="RefSeq" id="WP_221603224.1">
    <property type="nucleotide sequence ID" value="NZ_CAXPSY010000011.1"/>
</dbReference>
<evidence type="ECO:0000256" key="4">
    <source>
        <dbReference type="ARBA" id="ARBA00022519"/>
    </source>
</evidence>
<comment type="function">
    <text evidence="10">Part of the twin-arginine translocation (Tat) system that transports large folded proteins containing a characteristic twin-arginine motif in their signal peptide across membranes. TatA could form the protein-conducting channel of the Tat system.</text>
</comment>
<comment type="subunit">
    <text evidence="10">The Tat system comprises two distinct complexes: a TatABC complex, containing multiple copies of TatA, TatB and TatC subunits, and a separate TatA complex, containing only TatA subunits. Substrates initially bind to the TatABC complex, which probably triggers association of the separate TatA complex to form the active translocon.</text>
</comment>
<evidence type="ECO:0000313" key="13">
    <source>
        <dbReference type="Proteomes" id="UP000782554"/>
    </source>
</evidence>
<dbReference type="NCBIfam" id="TIGR01411">
    <property type="entry name" value="tatAE"/>
    <property type="match status" value="1"/>
</dbReference>
<evidence type="ECO:0000256" key="1">
    <source>
        <dbReference type="ARBA" id="ARBA00004162"/>
    </source>
</evidence>
<evidence type="ECO:0000256" key="10">
    <source>
        <dbReference type="HAMAP-Rule" id="MF_00236"/>
    </source>
</evidence>
<dbReference type="PANTHER" id="PTHR42982:SF1">
    <property type="entry name" value="SEC-INDEPENDENT PROTEIN TRANSLOCASE PROTEIN TATA"/>
    <property type="match status" value="1"/>
</dbReference>
<evidence type="ECO:0000256" key="3">
    <source>
        <dbReference type="ARBA" id="ARBA00022475"/>
    </source>
</evidence>
<comment type="caution">
    <text evidence="12">The sequence shown here is derived from an EMBL/GenBank/DDBJ whole genome shotgun (WGS) entry which is preliminary data.</text>
</comment>
<feature type="compositionally biased region" description="Basic and acidic residues" evidence="11">
    <location>
        <begin position="47"/>
        <end position="60"/>
    </location>
</feature>
<evidence type="ECO:0000313" key="12">
    <source>
        <dbReference type="EMBL" id="MBX7502047.1"/>
    </source>
</evidence>